<reference evidence="1" key="1">
    <citation type="submission" date="2024-07" db="EMBL/GenBank/DDBJ databases">
        <authorList>
            <person name="Kim Y.J."/>
            <person name="Jeong J.Y."/>
        </authorList>
    </citation>
    <scope>NUCLEOTIDE SEQUENCE</scope>
    <source>
        <strain evidence="1">GIHE-MW2</strain>
    </source>
</reference>
<name>A0AAU8JMQ8_9CYAN</name>
<gene>
    <name evidence="1" type="ORF">ABWT76_003408</name>
</gene>
<dbReference type="EMBL" id="CP159837">
    <property type="protein sequence ID" value="XCM40177.1"/>
    <property type="molecule type" value="Genomic_DNA"/>
</dbReference>
<protein>
    <submittedName>
        <fullName evidence="1">DUF6439 family protein</fullName>
    </submittedName>
</protein>
<evidence type="ECO:0000313" key="1">
    <source>
        <dbReference type="EMBL" id="XCM40177.1"/>
    </source>
</evidence>
<dbReference type="InterPro" id="IPR045511">
    <property type="entry name" value="DUF6439"/>
</dbReference>
<sequence>MPNNPLFAISANLQSPTSAKLQDVSTLELAQALAERLSITDLNWHKSKSNRNARSLEQTAVALVFLLKNNPEEALAHLQQATGWLDRSISAPPCPTHGDRRQSK</sequence>
<dbReference type="Pfam" id="PF20035">
    <property type="entry name" value="DUF6439"/>
    <property type="match status" value="1"/>
</dbReference>
<dbReference type="RefSeq" id="WP_190879269.1">
    <property type="nucleotide sequence ID" value="NZ_CP159837.1"/>
</dbReference>
<dbReference type="AlphaFoldDB" id="A0AAU8JMQ8"/>
<accession>A0AAU8JMQ8</accession>
<organism evidence="1">
    <name type="scientific">Planktothricoides raciborskii GIHE-MW2</name>
    <dbReference type="NCBI Taxonomy" id="2792601"/>
    <lineage>
        <taxon>Bacteria</taxon>
        <taxon>Bacillati</taxon>
        <taxon>Cyanobacteriota</taxon>
        <taxon>Cyanophyceae</taxon>
        <taxon>Oscillatoriophycideae</taxon>
        <taxon>Oscillatoriales</taxon>
        <taxon>Oscillatoriaceae</taxon>
        <taxon>Planktothricoides</taxon>
    </lineage>
</organism>
<proteinExistence type="predicted"/>